<dbReference type="AlphaFoldDB" id="A0A9N8WDT9"/>
<name>A0A9N8WDT9_9GLOM</name>
<dbReference type="EMBL" id="CAJVPY010000572">
    <property type="protein sequence ID" value="CAG8480934.1"/>
    <property type="molecule type" value="Genomic_DNA"/>
</dbReference>
<comment type="caution">
    <text evidence="1">The sequence shown here is derived from an EMBL/GenBank/DDBJ whole genome shotgun (WGS) entry which is preliminary data.</text>
</comment>
<protein>
    <submittedName>
        <fullName evidence="1">27275_t:CDS:1</fullName>
    </submittedName>
</protein>
<gene>
    <name evidence="1" type="ORF">DERYTH_LOCUS1921</name>
</gene>
<keyword evidence="2" id="KW-1185">Reference proteome</keyword>
<dbReference type="OrthoDB" id="2342438at2759"/>
<organism evidence="1 2">
    <name type="scientific">Dentiscutata erythropus</name>
    <dbReference type="NCBI Taxonomy" id="1348616"/>
    <lineage>
        <taxon>Eukaryota</taxon>
        <taxon>Fungi</taxon>
        <taxon>Fungi incertae sedis</taxon>
        <taxon>Mucoromycota</taxon>
        <taxon>Glomeromycotina</taxon>
        <taxon>Glomeromycetes</taxon>
        <taxon>Diversisporales</taxon>
        <taxon>Gigasporaceae</taxon>
        <taxon>Dentiscutata</taxon>
    </lineage>
</organism>
<proteinExistence type="predicted"/>
<evidence type="ECO:0000313" key="1">
    <source>
        <dbReference type="EMBL" id="CAG8480934.1"/>
    </source>
</evidence>
<dbReference type="Proteomes" id="UP000789405">
    <property type="component" value="Unassembled WGS sequence"/>
</dbReference>
<accession>A0A9N8WDT9</accession>
<reference evidence="1" key="1">
    <citation type="submission" date="2021-06" db="EMBL/GenBank/DDBJ databases">
        <authorList>
            <person name="Kallberg Y."/>
            <person name="Tangrot J."/>
            <person name="Rosling A."/>
        </authorList>
    </citation>
    <scope>NUCLEOTIDE SEQUENCE</scope>
    <source>
        <strain evidence="1">MA453B</strain>
    </source>
</reference>
<evidence type="ECO:0000313" key="2">
    <source>
        <dbReference type="Proteomes" id="UP000789405"/>
    </source>
</evidence>
<sequence>MVDRDELRFVAKVIKRRSRRSSVVLDKDPVASLYLINDQPSTIVEEPLSCLSTSITNSNVHNITRNDAYPCHPLNNNHPRSAYTYSHPRRVRAHTFASVGSVDTFFFDSTQPPLEVFILPIDKSGGKLSLITKSIAERGEQNRSQYSICGRELSINRRISVPQLVFFWETVFLIGTRSARRYAGWGH</sequence>